<evidence type="ECO:0000256" key="1">
    <source>
        <dbReference type="ARBA" id="ARBA00022598"/>
    </source>
</evidence>
<proteinExistence type="predicted"/>
<dbReference type="RefSeq" id="WP_013805912.1">
    <property type="nucleotide sequence ID" value="NC_015564.1"/>
</dbReference>
<keyword evidence="3 4" id="KW-0067">ATP-binding</keyword>
<dbReference type="SUPFAM" id="SSF56059">
    <property type="entry name" value="Glutathione synthetase ATP-binding domain-like"/>
    <property type="match status" value="1"/>
</dbReference>
<dbReference type="NCBIfam" id="NF005543">
    <property type="entry name" value="PRK07206.1"/>
    <property type="match status" value="1"/>
</dbReference>
<evidence type="ECO:0000256" key="3">
    <source>
        <dbReference type="ARBA" id="ARBA00022840"/>
    </source>
</evidence>
<gene>
    <name evidence="6" type="ordered locus">AS9A_1111</name>
</gene>
<evidence type="ECO:0000256" key="4">
    <source>
        <dbReference type="PROSITE-ProRule" id="PRU00409"/>
    </source>
</evidence>
<dbReference type="STRING" id="443218.AS9A_1111"/>
<dbReference type="AlphaFoldDB" id="F6EQV2"/>
<dbReference type="Proteomes" id="UP000009235">
    <property type="component" value="Chromosome"/>
</dbReference>
<dbReference type="PROSITE" id="PS50975">
    <property type="entry name" value="ATP_GRASP"/>
    <property type="match status" value="1"/>
</dbReference>
<dbReference type="KEGG" id="asd:AS9A_1111"/>
<evidence type="ECO:0000313" key="7">
    <source>
        <dbReference type="Proteomes" id="UP000009235"/>
    </source>
</evidence>
<dbReference type="GO" id="GO:0046872">
    <property type="term" value="F:metal ion binding"/>
    <property type="evidence" value="ECO:0007669"/>
    <property type="project" value="InterPro"/>
</dbReference>
<dbReference type="EMBL" id="CP002786">
    <property type="protein sequence ID" value="AEF39563.1"/>
    <property type="molecule type" value="Genomic_DNA"/>
</dbReference>
<keyword evidence="2 4" id="KW-0547">Nucleotide-binding</keyword>
<dbReference type="Gene3D" id="3.30.470.20">
    <property type="entry name" value="ATP-grasp fold, B domain"/>
    <property type="match status" value="1"/>
</dbReference>
<feature type="domain" description="ATP-grasp" evidence="5">
    <location>
        <begin position="121"/>
        <end position="319"/>
    </location>
</feature>
<dbReference type="eggNOG" id="COG0189">
    <property type="taxonomic scope" value="Bacteria"/>
</dbReference>
<dbReference type="Pfam" id="PF13535">
    <property type="entry name" value="ATP-grasp_4"/>
    <property type="match status" value="1"/>
</dbReference>
<evidence type="ECO:0000313" key="6">
    <source>
        <dbReference type="EMBL" id="AEF39563.1"/>
    </source>
</evidence>
<dbReference type="PANTHER" id="PTHR43585">
    <property type="entry name" value="FUMIPYRROLE BIOSYNTHESIS PROTEIN C"/>
    <property type="match status" value="1"/>
</dbReference>
<name>F6EQV2_HOYSD</name>
<dbReference type="GO" id="GO:0005524">
    <property type="term" value="F:ATP binding"/>
    <property type="evidence" value="ECO:0007669"/>
    <property type="project" value="UniProtKB-UniRule"/>
</dbReference>
<protein>
    <submittedName>
        <fullName evidence="6">Phosphoribosylglycinamide synthetase</fullName>
    </submittedName>
</protein>
<dbReference type="HOGENOM" id="CLU_029016_3_1_11"/>
<evidence type="ECO:0000259" key="5">
    <source>
        <dbReference type="PROSITE" id="PS50975"/>
    </source>
</evidence>
<dbReference type="InterPro" id="IPR011761">
    <property type="entry name" value="ATP-grasp"/>
</dbReference>
<keyword evidence="1" id="KW-0436">Ligase</keyword>
<dbReference type="InterPro" id="IPR052032">
    <property type="entry name" value="ATP-dep_AA_Ligase"/>
</dbReference>
<reference evidence="6 7" key="1">
    <citation type="journal article" date="2011" name="J. Bacteriol.">
        <title>Complete genome sequence of Amycolicicoccus subflavus DQS3-9A1T, an actinomycete isolated from crude oil-polluted soil.</title>
        <authorList>
            <person name="Cai M."/>
            <person name="Chen W.M."/>
            <person name="Nie Y."/>
            <person name="Chi C.Q."/>
            <person name="Wang Y.N."/>
            <person name="Tang Y.Q."/>
            <person name="Li G.Y."/>
            <person name="Wu X.L."/>
        </authorList>
    </citation>
    <scope>NUCLEOTIDE SEQUENCE [LARGE SCALE GENOMIC DNA]</scope>
    <source>
        <strain evidence="7">DSM 45089 / DQS3-9A1</strain>
    </source>
</reference>
<evidence type="ECO:0000256" key="2">
    <source>
        <dbReference type="ARBA" id="ARBA00022741"/>
    </source>
</evidence>
<sequence>MSTGRQHTVAIVDVYAPSVRLARAFADAGHKVIRVQSTVNVPRVYKPGLDESLLREIFGGNIIHDADVSATLDSLSEFSPDAVIAGGECGVELADLLSETLALPTNGTAHSEARRNKFNQVEVLRAAGLRATRQIFVESSEHVRSWHNALGGRVVIKPLRSAGNDGVQFCDDPDESMRAFEAIRDAENIFSVRNEGVVAQEYLVGTEFVVNTVSCESQHRVTDVWRYTKMSANGVADRVSAAVSVPPDHSRYDALTAYAFAVLDALGIQFGPAHLEIMDTAEGPCLVEIGARISGADTAYYAMLAGGESQIEWTIEAYTDPMRFKARSQTPHEVHNHVAMVFLTSPRQGVLRGYPLLAHVEALESFHNQIQIVKPGQPIAVTISDTTEPMMIGLAHPGPSVLERDLLTVHYLDGHGFYDIEMGTA</sequence>
<keyword evidence="7" id="KW-1185">Reference proteome</keyword>
<accession>F6EQV2</accession>
<organism evidence="6 7">
    <name type="scientific">Hoyosella subflava (strain DSM 45089 / JCM 17490 / NBRC 109087 / DQS3-9A1)</name>
    <name type="common">Amycolicicoccus subflavus</name>
    <dbReference type="NCBI Taxonomy" id="443218"/>
    <lineage>
        <taxon>Bacteria</taxon>
        <taxon>Bacillati</taxon>
        <taxon>Actinomycetota</taxon>
        <taxon>Actinomycetes</taxon>
        <taxon>Mycobacteriales</taxon>
        <taxon>Hoyosellaceae</taxon>
        <taxon>Hoyosella</taxon>
    </lineage>
</organism>
<dbReference type="GO" id="GO:0016874">
    <property type="term" value="F:ligase activity"/>
    <property type="evidence" value="ECO:0007669"/>
    <property type="project" value="UniProtKB-KW"/>
</dbReference>
<dbReference type="PANTHER" id="PTHR43585:SF2">
    <property type="entry name" value="ATP-GRASP ENZYME FSQD"/>
    <property type="match status" value="1"/>
</dbReference>